<comment type="catalytic activity">
    <reaction evidence="4">
        <text>a 1-acyl-sn-glycero-3-phosphate + an acyl-CoA = a 1,2-diacyl-sn-glycero-3-phosphate + CoA</text>
        <dbReference type="Rhea" id="RHEA:19709"/>
        <dbReference type="ChEBI" id="CHEBI:57287"/>
        <dbReference type="ChEBI" id="CHEBI:57970"/>
        <dbReference type="ChEBI" id="CHEBI:58342"/>
        <dbReference type="ChEBI" id="CHEBI:58608"/>
        <dbReference type="EC" id="2.3.1.51"/>
    </reaction>
</comment>
<dbReference type="InterPro" id="IPR002123">
    <property type="entry name" value="Plipid/glycerol_acylTrfase"/>
</dbReference>
<dbReference type="EMBL" id="CP014672">
    <property type="protein sequence ID" value="ANW98858.1"/>
    <property type="molecule type" value="Genomic_DNA"/>
</dbReference>
<dbReference type="Pfam" id="PF01553">
    <property type="entry name" value="Acyltransferase"/>
    <property type="match status" value="1"/>
</dbReference>
<evidence type="ECO:0000313" key="7">
    <source>
        <dbReference type="EMBL" id="ANW98858.1"/>
    </source>
</evidence>
<keyword evidence="5" id="KW-0472">Membrane</keyword>
<keyword evidence="4" id="KW-0444">Lipid biosynthesis</keyword>
<evidence type="ECO:0000256" key="4">
    <source>
        <dbReference type="RuleBase" id="RU361267"/>
    </source>
</evidence>
<keyword evidence="3 4" id="KW-0012">Acyltransferase</keyword>
<dbReference type="EC" id="2.3.1.51" evidence="4"/>
<dbReference type="SUPFAM" id="SSF69593">
    <property type="entry name" value="Glycerol-3-phosphate (1)-acyltransferase"/>
    <property type="match status" value="1"/>
</dbReference>
<dbReference type="RefSeq" id="WP_015359182.1">
    <property type="nucleotide sequence ID" value="NZ_CP014672.1"/>
</dbReference>
<dbReference type="PANTHER" id="PTHR10434:SF11">
    <property type="entry name" value="1-ACYL-SN-GLYCEROL-3-PHOSPHATE ACYLTRANSFERASE"/>
    <property type="match status" value="1"/>
</dbReference>
<feature type="domain" description="Phospholipid/glycerol acyltransferase" evidence="6">
    <location>
        <begin position="34"/>
        <end position="147"/>
    </location>
</feature>
<dbReference type="Proteomes" id="UP000092971">
    <property type="component" value="Chromosome"/>
</dbReference>
<comment type="domain">
    <text evidence="4">The HXXXXD motif is essential for acyltransferase activity and may constitute the binding site for the phosphate moiety of the glycerol-3-phosphate.</text>
</comment>
<evidence type="ECO:0000256" key="1">
    <source>
        <dbReference type="ARBA" id="ARBA00008655"/>
    </source>
</evidence>
<reference evidence="7 8" key="1">
    <citation type="submission" date="2016-02" db="EMBL/GenBank/DDBJ databases">
        <title>Comparison of Clostridium stercorarium subspecies using comparative genomics and transcriptomics.</title>
        <authorList>
            <person name="Schellenberg J."/>
            <person name="Thallinger G."/>
            <person name="Levin D.B."/>
            <person name="Zhang X."/>
            <person name="Alvare G."/>
            <person name="Fristensky B."/>
            <person name="Sparling R."/>
        </authorList>
    </citation>
    <scope>NUCLEOTIDE SEQUENCE [LARGE SCALE GENOMIC DNA]</scope>
    <source>
        <strain evidence="7 8">DSM 2910</strain>
    </source>
</reference>
<accession>A0A1B1YDM6</accession>
<evidence type="ECO:0000256" key="2">
    <source>
        <dbReference type="ARBA" id="ARBA00022679"/>
    </source>
</evidence>
<keyword evidence="5" id="KW-1133">Transmembrane helix</keyword>
<dbReference type="GO" id="GO:0016020">
    <property type="term" value="C:membrane"/>
    <property type="evidence" value="ECO:0007669"/>
    <property type="project" value="InterPro"/>
</dbReference>
<dbReference type="GO" id="GO:0003841">
    <property type="term" value="F:1-acylglycerol-3-phosphate O-acyltransferase activity"/>
    <property type="evidence" value="ECO:0007669"/>
    <property type="project" value="UniProtKB-UniRule"/>
</dbReference>
<dbReference type="SMART" id="SM00563">
    <property type="entry name" value="PlsC"/>
    <property type="match status" value="1"/>
</dbReference>
<evidence type="ECO:0000313" key="8">
    <source>
        <dbReference type="Proteomes" id="UP000092971"/>
    </source>
</evidence>
<evidence type="ECO:0000259" key="6">
    <source>
        <dbReference type="SMART" id="SM00563"/>
    </source>
</evidence>
<evidence type="ECO:0000256" key="5">
    <source>
        <dbReference type="SAM" id="Phobius"/>
    </source>
</evidence>
<protein>
    <recommendedName>
        <fullName evidence="4">1-acyl-sn-glycerol-3-phosphate acyltransferase</fullName>
        <ecNumber evidence="4">2.3.1.51</ecNumber>
    </recommendedName>
</protein>
<dbReference type="NCBIfam" id="TIGR00530">
    <property type="entry name" value="AGP_acyltrn"/>
    <property type="match status" value="1"/>
</dbReference>
<dbReference type="OrthoDB" id="9803035at2"/>
<dbReference type="InterPro" id="IPR004552">
    <property type="entry name" value="AGP_acyltrans"/>
</dbReference>
<proteinExistence type="inferred from homology"/>
<keyword evidence="5" id="KW-0812">Transmembrane</keyword>
<dbReference type="PANTHER" id="PTHR10434">
    <property type="entry name" value="1-ACYL-SN-GLYCEROL-3-PHOSPHATE ACYLTRANSFERASE"/>
    <property type="match status" value="1"/>
</dbReference>
<sequence length="194" mass="22222">MFYNFLAFLCRIFFSVFFRVEYKGLENVPENGPLIVCCNHISLLDMFLFAHRMPRKIYFMAKKELFRIPVLNSIIKALGAFPVNRGHGDVNAAKTTLNLLSEGKAVGIFPEGTRYKKVKKRVRPKNGAVLFALESGALILPVGIFGNYRIFSKMKVVYGKPYKVQWNREGKPTKEDLQNMADALMEKIYSLENE</sequence>
<gene>
    <name evidence="7" type="ORF">CSTERTH_07385</name>
</gene>
<comment type="similarity">
    <text evidence="1 4">Belongs to the 1-acyl-sn-glycerol-3-phosphate acyltransferase family.</text>
</comment>
<keyword evidence="4" id="KW-0594">Phospholipid biosynthesis</keyword>
<organism evidence="7 8">
    <name type="scientific">Thermoclostridium stercorarium subsp. thermolacticum DSM 2910</name>
    <dbReference type="NCBI Taxonomy" id="1121336"/>
    <lineage>
        <taxon>Bacteria</taxon>
        <taxon>Bacillati</taxon>
        <taxon>Bacillota</taxon>
        <taxon>Clostridia</taxon>
        <taxon>Eubacteriales</taxon>
        <taxon>Oscillospiraceae</taxon>
        <taxon>Thermoclostridium</taxon>
    </lineage>
</organism>
<keyword evidence="2 4" id="KW-0808">Transferase</keyword>
<dbReference type="AlphaFoldDB" id="A0A1B1YDM6"/>
<keyword evidence="4" id="KW-0443">Lipid metabolism</keyword>
<evidence type="ECO:0000256" key="3">
    <source>
        <dbReference type="ARBA" id="ARBA00023315"/>
    </source>
</evidence>
<dbReference type="CDD" id="cd07989">
    <property type="entry name" value="LPLAT_AGPAT-like"/>
    <property type="match status" value="1"/>
</dbReference>
<name>A0A1B1YDM6_THEST</name>
<dbReference type="GO" id="GO:0006654">
    <property type="term" value="P:phosphatidic acid biosynthetic process"/>
    <property type="evidence" value="ECO:0007669"/>
    <property type="project" value="TreeGrafter"/>
</dbReference>
<keyword evidence="4" id="KW-1208">Phospholipid metabolism</keyword>
<feature type="transmembrane region" description="Helical" evidence="5">
    <location>
        <begin position="127"/>
        <end position="148"/>
    </location>
</feature>